<evidence type="ECO:0000256" key="1">
    <source>
        <dbReference type="ARBA" id="ARBA00006484"/>
    </source>
</evidence>
<dbReference type="NCBIfam" id="NF009466">
    <property type="entry name" value="PRK12826.1-2"/>
    <property type="match status" value="1"/>
</dbReference>
<dbReference type="Pfam" id="PF13561">
    <property type="entry name" value="adh_short_C2"/>
    <property type="match status" value="1"/>
</dbReference>
<dbReference type="FunFam" id="3.40.50.720:FF:000173">
    <property type="entry name" value="3-oxoacyl-[acyl-carrier protein] reductase"/>
    <property type="match status" value="1"/>
</dbReference>
<dbReference type="Proteomes" id="UP000255207">
    <property type="component" value="Unassembled WGS sequence"/>
</dbReference>
<evidence type="ECO:0000313" key="3">
    <source>
        <dbReference type="EMBL" id="RDJ26939.1"/>
    </source>
</evidence>
<dbReference type="PANTHER" id="PTHR42760">
    <property type="entry name" value="SHORT-CHAIN DEHYDROGENASES/REDUCTASES FAMILY MEMBER"/>
    <property type="match status" value="1"/>
</dbReference>
<dbReference type="AlphaFoldDB" id="A0A370L985"/>
<name>A0A370L985_9HYPH</name>
<dbReference type="NCBIfam" id="NF005559">
    <property type="entry name" value="PRK07231.1"/>
    <property type="match status" value="1"/>
</dbReference>
<organism evidence="3 4">
    <name type="scientific">Bosea caraganae</name>
    <dbReference type="NCBI Taxonomy" id="2763117"/>
    <lineage>
        <taxon>Bacteria</taxon>
        <taxon>Pseudomonadati</taxon>
        <taxon>Pseudomonadota</taxon>
        <taxon>Alphaproteobacteria</taxon>
        <taxon>Hyphomicrobiales</taxon>
        <taxon>Boseaceae</taxon>
        <taxon>Bosea</taxon>
    </lineage>
</organism>
<dbReference type="InterPro" id="IPR036291">
    <property type="entry name" value="NAD(P)-bd_dom_sf"/>
</dbReference>
<dbReference type="PANTHER" id="PTHR42760:SF133">
    <property type="entry name" value="3-OXOACYL-[ACYL-CARRIER-PROTEIN] REDUCTASE"/>
    <property type="match status" value="1"/>
</dbReference>
<dbReference type="PROSITE" id="PS00061">
    <property type="entry name" value="ADH_SHORT"/>
    <property type="match status" value="1"/>
</dbReference>
<dbReference type="RefSeq" id="WP_114828823.1">
    <property type="nucleotide sequence ID" value="NZ_QQTO01000001.1"/>
</dbReference>
<accession>A0A370L985</accession>
<dbReference type="SUPFAM" id="SSF51735">
    <property type="entry name" value="NAD(P)-binding Rossmann-fold domains"/>
    <property type="match status" value="1"/>
</dbReference>
<keyword evidence="2" id="KW-0560">Oxidoreductase</keyword>
<dbReference type="PRINTS" id="PR00080">
    <property type="entry name" value="SDRFAMILY"/>
</dbReference>
<dbReference type="Gene3D" id="3.40.50.720">
    <property type="entry name" value="NAD(P)-binding Rossmann-like Domain"/>
    <property type="match status" value="1"/>
</dbReference>
<dbReference type="EMBL" id="QQTP01000003">
    <property type="protein sequence ID" value="RDJ26939.1"/>
    <property type="molecule type" value="Genomic_DNA"/>
</dbReference>
<gene>
    <name evidence="3" type="ORF">DWE98_08855</name>
</gene>
<evidence type="ECO:0000256" key="2">
    <source>
        <dbReference type="ARBA" id="ARBA00023002"/>
    </source>
</evidence>
<comment type="caution">
    <text evidence="3">The sequence shown here is derived from an EMBL/GenBank/DDBJ whole genome shotgun (WGS) entry which is preliminary data.</text>
</comment>
<dbReference type="PRINTS" id="PR00081">
    <property type="entry name" value="GDHRDH"/>
</dbReference>
<comment type="similarity">
    <text evidence="1">Belongs to the short-chain dehydrogenases/reductases (SDR) family.</text>
</comment>
<sequence>MSQAHEDKRIALVTGAARGIGRAIAERLARDGISLVLGDVERDLLDQTVGEFNAAGREAHGLVLDVSSEDSVAAAMAEIARRFGRLDIVVNNAGIMPRVEGRNPRVEETPLAIWQATLAVNLTGTFLVCRAAIPLLRKSRSGRIVNISSRAARMSTSGNSHYSASKAGIIGFSRVLAKELGPEKITVNCIAPSAVENAMHQGLASAQAHIDKLTQDTPLRRLATGEDIANGVAFLASDQANFITGTILDVNGGSYMA</sequence>
<dbReference type="GO" id="GO:0016616">
    <property type="term" value="F:oxidoreductase activity, acting on the CH-OH group of donors, NAD or NADP as acceptor"/>
    <property type="evidence" value="ECO:0007669"/>
    <property type="project" value="TreeGrafter"/>
</dbReference>
<keyword evidence="4" id="KW-1185">Reference proteome</keyword>
<dbReference type="InterPro" id="IPR002347">
    <property type="entry name" value="SDR_fam"/>
</dbReference>
<dbReference type="InterPro" id="IPR020904">
    <property type="entry name" value="Sc_DH/Rdtase_CS"/>
</dbReference>
<evidence type="ECO:0000313" key="4">
    <source>
        <dbReference type="Proteomes" id="UP000255207"/>
    </source>
</evidence>
<proteinExistence type="inferred from homology"/>
<dbReference type="OrthoDB" id="9792355at2"/>
<reference evidence="4" key="1">
    <citation type="submission" date="2018-07" db="EMBL/GenBank/DDBJ databases">
        <authorList>
            <person name="Safronova V.I."/>
            <person name="Chirak E.R."/>
            <person name="Sazanova A.L."/>
        </authorList>
    </citation>
    <scope>NUCLEOTIDE SEQUENCE [LARGE SCALE GENOMIC DNA]</scope>
    <source>
        <strain evidence="4">RCAM04685</strain>
    </source>
</reference>
<protein>
    <submittedName>
        <fullName evidence="3">SDR family NAD(P)-dependent oxidoreductase</fullName>
    </submittedName>
</protein>